<dbReference type="EMBL" id="CP060201">
    <property type="protein sequence ID" value="QNH78979.1"/>
    <property type="molecule type" value="Genomic_DNA"/>
</dbReference>
<organism evidence="1 2">
    <name type="scientific">Pseudomonas protegens</name>
    <dbReference type="NCBI Taxonomy" id="380021"/>
    <lineage>
        <taxon>Bacteria</taxon>
        <taxon>Pseudomonadati</taxon>
        <taxon>Pseudomonadota</taxon>
        <taxon>Gammaproteobacteria</taxon>
        <taxon>Pseudomonadales</taxon>
        <taxon>Pseudomonadaceae</taxon>
        <taxon>Pseudomonas</taxon>
    </lineage>
</organism>
<accession>A0A7G7XG84</accession>
<proteinExistence type="predicted"/>
<dbReference type="AlphaFoldDB" id="A0A7G7XG84"/>
<protein>
    <submittedName>
        <fullName evidence="1">Uncharacterized protein</fullName>
    </submittedName>
</protein>
<dbReference type="Proteomes" id="UP000515277">
    <property type="component" value="Chromosome"/>
</dbReference>
<evidence type="ECO:0000313" key="1">
    <source>
        <dbReference type="EMBL" id="QNH78979.1"/>
    </source>
</evidence>
<gene>
    <name evidence="1" type="ORF">GGI48_07380</name>
</gene>
<name>A0A7G7XG84_9PSED</name>
<sequence length="48" mass="5463">MDNSNVFDYRIARFGRYFPHQFPGGGDQLNVQKLARSFATLNSLITKA</sequence>
<evidence type="ECO:0000313" key="2">
    <source>
        <dbReference type="Proteomes" id="UP000515277"/>
    </source>
</evidence>
<reference evidence="2" key="1">
    <citation type="journal article" date="2020" name="Microbiol. Resour. Announc.">
        <title>Complete genome sequences of four natural Pseudomonas isolates that catabolize a wide range of aromatic compounds relevant to lignin valorization.</title>
        <authorList>
            <person name="Hatmaker E.A."/>
            <person name="Presley G."/>
            <person name="Cannon O."/>
            <person name="Guss A.M."/>
            <person name="Elkins J.G."/>
        </authorList>
    </citation>
    <scope>NUCLEOTIDE SEQUENCE [LARGE SCALE GENOMIC DNA]</scope>
    <source>
        <strain evidence="2">H1F5C</strain>
    </source>
</reference>
<dbReference type="RefSeq" id="WP_179597668.1">
    <property type="nucleotide sequence ID" value="NZ_CP060201.1"/>
</dbReference>